<evidence type="ECO:0000259" key="4">
    <source>
        <dbReference type="PROSITE" id="PS51668"/>
    </source>
</evidence>
<dbReference type="Ensembl" id="ENSRBIT00000046299.1">
    <property type="protein sequence ID" value="ENSRBIP00000022408.1"/>
    <property type="gene ID" value="ENSRBIG00000035152.1"/>
</dbReference>
<dbReference type="InterPro" id="IPR023370">
    <property type="entry name" value="TrmO-like_N"/>
</dbReference>
<evidence type="ECO:0000313" key="6">
    <source>
        <dbReference type="Proteomes" id="UP000233180"/>
    </source>
</evidence>
<accession>A0A2K6LFW6</accession>
<dbReference type="PROSITE" id="PS51668">
    <property type="entry name" value="TSAA_2"/>
    <property type="match status" value="1"/>
</dbReference>
<protein>
    <submittedName>
        <fullName evidence="5">tRNA methyltransferase O</fullName>
    </submittedName>
</protein>
<dbReference type="GeneTree" id="ENSGT00390000004643"/>
<dbReference type="SUPFAM" id="SSF118196">
    <property type="entry name" value="YaeB-like"/>
    <property type="match status" value="1"/>
</dbReference>
<name>A0A2K6LFW6_RHIBE</name>
<keyword evidence="6" id="KW-1185">Reference proteome</keyword>
<organism evidence="5 6">
    <name type="scientific">Rhinopithecus bieti</name>
    <name type="common">Black snub-nosed monkey</name>
    <name type="synonym">Pygathrix bieti</name>
    <dbReference type="NCBI Taxonomy" id="61621"/>
    <lineage>
        <taxon>Eukaryota</taxon>
        <taxon>Metazoa</taxon>
        <taxon>Chordata</taxon>
        <taxon>Craniata</taxon>
        <taxon>Vertebrata</taxon>
        <taxon>Euteleostomi</taxon>
        <taxon>Mammalia</taxon>
        <taxon>Eutheria</taxon>
        <taxon>Euarchontoglires</taxon>
        <taxon>Primates</taxon>
        <taxon>Haplorrhini</taxon>
        <taxon>Catarrhini</taxon>
        <taxon>Cercopithecidae</taxon>
        <taxon>Colobinae</taxon>
        <taxon>Rhinopithecus</taxon>
    </lineage>
</organism>
<feature type="compositionally biased region" description="Polar residues" evidence="3">
    <location>
        <begin position="71"/>
        <end position="85"/>
    </location>
</feature>
<evidence type="ECO:0000256" key="1">
    <source>
        <dbReference type="ARBA" id="ARBA00022691"/>
    </source>
</evidence>
<dbReference type="InterPro" id="IPR036414">
    <property type="entry name" value="YaeB_N_sf"/>
</dbReference>
<proteinExistence type="inferred from homology"/>
<dbReference type="Proteomes" id="UP000233180">
    <property type="component" value="Unassembled WGS sequence"/>
</dbReference>
<evidence type="ECO:0000256" key="2">
    <source>
        <dbReference type="ARBA" id="ARBA00033753"/>
    </source>
</evidence>
<comment type="similarity">
    <text evidence="2">Belongs to the tRNA methyltransferase O family.</text>
</comment>
<sequence>MSWPQPVLRGLDKDSKLVTALPWGKGCGRGGAIYLSGIDMIHGTPVLDIKPYVAEYDSPQNVMEPLADFNLQNNQHTPNTASQSDSKTDSCDQRQLSVCDEPQPHHSTQEKPNCPEDRTSEENYLTHSDTARIQQAFPMHREIAVDFGLESRHNQSSSMSEEQIGPYGPEESFSGKGTDK</sequence>
<feature type="compositionally biased region" description="Basic and acidic residues" evidence="3">
    <location>
        <begin position="102"/>
        <end position="121"/>
    </location>
</feature>
<dbReference type="Pfam" id="PF01980">
    <property type="entry name" value="TrmO_N"/>
    <property type="match status" value="1"/>
</dbReference>
<dbReference type="InterPro" id="IPR040372">
    <property type="entry name" value="YaeB-like"/>
</dbReference>
<dbReference type="Gene3D" id="2.40.30.70">
    <property type="entry name" value="YaeB-like"/>
    <property type="match status" value="1"/>
</dbReference>
<feature type="region of interest" description="Disordered" evidence="3">
    <location>
        <begin position="71"/>
        <end position="122"/>
    </location>
</feature>
<reference evidence="5 6" key="1">
    <citation type="submission" date="2016-06" db="EMBL/GenBank/DDBJ databases">
        <title>Genome of Rhinopithecus bieti.</title>
        <authorList>
            <person name="Wu"/>
            <person name="C.-I. and Zhang"/>
            <person name="Y."/>
        </authorList>
    </citation>
    <scope>NUCLEOTIDE SEQUENCE</scope>
</reference>
<reference evidence="5" key="2">
    <citation type="submission" date="2025-08" db="UniProtKB">
        <authorList>
            <consortium name="Ensembl"/>
        </authorList>
    </citation>
    <scope>IDENTIFICATION</scope>
</reference>
<dbReference type="InterPro" id="IPR036413">
    <property type="entry name" value="YaeB-like_sf"/>
</dbReference>
<dbReference type="AlphaFoldDB" id="A0A2K6LFW6"/>
<reference evidence="5" key="3">
    <citation type="submission" date="2025-09" db="UniProtKB">
        <authorList>
            <consortium name="Ensembl"/>
        </authorList>
    </citation>
    <scope>IDENTIFICATION</scope>
</reference>
<keyword evidence="1" id="KW-0949">S-adenosyl-L-methionine</keyword>
<feature type="domain" description="TsaA-like" evidence="4">
    <location>
        <begin position="1"/>
        <end position="61"/>
    </location>
</feature>
<gene>
    <name evidence="5" type="primary">TRMO</name>
</gene>
<feature type="region of interest" description="Disordered" evidence="3">
    <location>
        <begin position="147"/>
        <end position="180"/>
    </location>
</feature>
<dbReference type="PANTHER" id="PTHR12818">
    <property type="entry name" value="TRNA (ADENINE(37)-N6)-METHYLTRANSFERASE"/>
    <property type="match status" value="1"/>
</dbReference>
<dbReference type="PANTHER" id="PTHR12818:SF0">
    <property type="entry name" value="TRNA (ADENINE(37)-N6)-METHYLTRANSFERASE"/>
    <property type="match status" value="1"/>
</dbReference>
<evidence type="ECO:0000313" key="5">
    <source>
        <dbReference type="Ensembl" id="ENSRBIP00000022408.1"/>
    </source>
</evidence>
<evidence type="ECO:0000256" key="3">
    <source>
        <dbReference type="SAM" id="MobiDB-lite"/>
    </source>
</evidence>